<accession>X6MQE4</accession>
<dbReference type="EMBL" id="ASPP01018597">
    <property type="protein sequence ID" value="ETO16069.1"/>
    <property type="molecule type" value="Genomic_DNA"/>
</dbReference>
<dbReference type="PROSITE" id="PS00678">
    <property type="entry name" value="WD_REPEATS_1"/>
    <property type="match status" value="6"/>
</dbReference>
<keyword evidence="4" id="KW-1133">Transmembrane helix</keyword>
<proteinExistence type="predicted"/>
<evidence type="ECO:0000256" key="4">
    <source>
        <dbReference type="SAM" id="Phobius"/>
    </source>
</evidence>
<dbReference type="PANTHER" id="PTHR19848:SF8">
    <property type="entry name" value="F-BOX AND WD REPEAT DOMAIN CONTAINING 7"/>
    <property type="match status" value="1"/>
</dbReference>
<dbReference type="PRINTS" id="PR00320">
    <property type="entry name" value="GPROTEINBRPT"/>
</dbReference>
<comment type="caution">
    <text evidence="5">The sequence shown here is derived from an EMBL/GenBank/DDBJ whole genome shotgun (WGS) entry which is preliminary data.</text>
</comment>
<keyword evidence="6" id="KW-1185">Reference proteome</keyword>
<dbReference type="PANTHER" id="PTHR19848">
    <property type="entry name" value="WD40 REPEAT PROTEIN"/>
    <property type="match status" value="1"/>
</dbReference>
<feature type="repeat" description="WD" evidence="3">
    <location>
        <begin position="297"/>
        <end position="345"/>
    </location>
</feature>
<dbReference type="InterPro" id="IPR036322">
    <property type="entry name" value="WD40_repeat_dom_sf"/>
</dbReference>
<feature type="repeat" description="WD" evidence="3">
    <location>
        <begin position="148"/>
        <end position="195"/>
    </location>
</feature>
<feature type="repeat" description="WD" evidence="3">
    <location>
        <begin position="104"/>
        <end position="147"/>
    </location>
</feature>
<keyword evidence="2" id="KW-0677">Repeat</keyword>
<keyword evidence="1 3" id="KW-0853">WD repeat</keyword>
<evidence type="ECO:0000313" key="6">
    <source>
        <dbReference type="Proteomes" id="UP000023152"/>
    </source>
</evidence>
<dbReference type="PROSITE" id="PS50294">
    <property type="entry name" value="WD_REPEATS_REGION"/>
    <property type="match status" value="5"/>
</dbReference>
<dbReference type="InterPro" id="IPR015943">
    <property type="entry name" value="WD40/YVTN_repeat-like_dom_sf"/>
</dbReference>
<evidence type="ECO:0000256" key="3">
    <source>
        <dbReference type="PROSITE-ProRule" id="PRU00221"/>
    </source>
</evidence>
<feature type="repeat" description="WD" evidence="3">
    <location>
        <begin position="346"/>
        <end position="397"/>
    </location>
</feature>
<organism evidence="5 6">
    <name type="scientific">Reticulomyxa filosa</name>
    <dbReference type="NCBI Taxonomy" id="46433"/>
    <lineage>
        <taxon>Eukaryota</taxon>
        <taxon>Sar</taxon>
        <taxon>Rhizaria</taxon>
        <taxon>Retaria</taxon>
        <taxon>Foraminifera</taxon>
        <taxon>Monothalamids</taxon>
        <taxon>Reticulomyxidae</taxon>
        <taxon>Reticulomyxa</taxon>
    </lineage>
</organism>
<dbReference type="InterPro" id="IPR019775">
    <property type="entry name" value="WD40_repeat_CS"/>
</dbReference>
<feature type="repeat" description="WD" evidence="3">
    <location>
        <begin position="270"/>
        <end position="296"/>
    </location>
</feature>
<protein>
    <submittedName>
        <fullName evidence="5">Uncharacterized protein</fullName>
    </submittedName>
</protein>
<feature type="transmembrane region" description="Helical" evidence="4">
    <location>
        <begin position="76"/>
        <end position="94"/>
    </location>
</feature>
<evidence type="ECO:0000313" key="5">
    <source>
        <dbReference type="EMBL" id="ETO16069.1"/>
    </source>
</evidence>
<sequence>MTDLGNEKQTSTQQAMVSPISSFQKVGRLYVFIVCVIYCTRSKKLKDEEEEIQIIIQYWIRILHVQFGWISDFNKLVINYVMFFVHLLFIQMTINMSKPLFVTFTGHTDIVYSIDYSTFDSSQLICSGSIDKAVRVWDVDNNKQIRSFNEHSSYVYSVRFSSYHYHNLHHNVICSSSYDSTIRFWDIKNNQQLNIYNGHTDGVSEIEFSPFNGGRYLCSGSHDKTIRLWDVETSKSLHIFNGHISIVWCLDISPLQSNNSNNDIGIIGGNGYTICSGSFDRTIRLWDIETAKQLIIFKGHERTVWSVKYGSNELGSIGGANTILSGSADKSIGLWDIRSGQQIQMFYGHTDYVNTVQYSPFVVNNNEIGGCSNVICSGSSDNTIRFWDIRSNKKHLYVINGSSKEDDGIRCLKFVTPKKRGRKSVSYDNIGCGVNLCYGLCSGCICIYG</sequence>
<dbReference type="InterPro" id="IPR020472">
    <property type="entry name" value="WD40_PAC1"/>
</dbReference>
<dbReference type="CDD" id="cd00200">
    <property type="entry name" value="WD40"/>
    <property type="match status" value="1"/>
</dbReference>
<dbReference type="Gene3D" id="2.130.10.10">
    <property type="entry name" value="YVTN repeat-like/Quinoprotein amine dehydrogenase"/>
    <property type="match status" value="3"/>
</dbReference>
<dbReference type="Proteomes" id="UP000023152">
    <property type="component" value="Unassembled WGS sequence"/>
</dbReference>
<dbReference type="SMART" id="SM00320">
    <property type="entry name" value="WD40"/>
    <property type="match status" value="6"/>
</dbReference>
<gene>
    <name evidence="5" type="ORF">RFI_21292</name>
</gene>
<keyword evidence="4" id="KW-0472">Membrane</keyword>
<feature type="repeat" description="WD" evidence="3">
    <location>
        <begin position="196"/>
        <end position="239"/>
    </location>
</feature>
<evidence type="ECO:0000256" key="2">
    <source>
        <dbReference type="ARBA" id="ARBA00022737"/>
    </source>
</evidence>
<dbReference type="PROSITE" id="PS50082">
    <property type="entry name" value="WD_REPEATS_2"/>
    <property type="match status" value="6"/>
</dbReference>
<name>X6MQE4_RETFI</name>
<dbReference type="AlphaFoldDB" id="X6MQE4"/>
<dbReference type="SUPFAM" id="SSF50978">
    <property type="entry name" value="WD40 repeat-like"/>
    <property type="match status" value="1"/>
</dbReference>
<reference evidence="5 6" key="1">
    <citation type="journal article" date="2013" name="Curr. Biol.">
        <title>The Genome of the Foraminiferan Reticulomyxa filosa.</title>
        <authorList>
            <person name="Glockner G."/>
            <person name="Hulsmann N."/>
            <person name="Schleicher M."/>
            <person name="Noegel A.A."/>
            <person name="Eichinger L."/>
            <person name="Gallinger C."/>
            <person name="Pawlowski J."/>
            <person name="Sierra R."/>
            <person name="Euteneuer U."/>
            <person name="Pillet L."/>
            <person name="Moustafa A."/>
            <person name="Platzer M."/>
            <person name="Groth M."/>
            <person name="Szafranski K."/>
            <person name="Schliwa M."/>
        </authorList>
    </citation>
    <scope>NUCLEOTIDE SEQUENCE [LARGE SCALE GENOMIC DNA]</scope>
</reference>
<keyword evidence="4" id="KW-0812">Transmembrane</keyword>
<evidence type="ECO:0000256" key="1">
    <source>
        <dbReference type="ARBA" id="ARBA00022574"/>
    </source>
</evidence>
<dbReference type="InterPro" id="IPR001680">
    <property type="entry name" value="WD40_rpt"/>
</dbReference>
<dbReference type="Pfam" id="PF00400">
    <property type="entry name" value="WD40"/>
    <property type="match status" value="6"/>
</dbReference>